<comment type="caution">
    <text evidence="1">The sequence shown here is derived from an EMBL/GenBank/DDBJ whole genome shotgun (WGS) entry which is preliminary data.</text>
</comment>
<keyword evidence="2" id="KW-1185">Reference proteome</keyword>
<evidence type="ECO:0000313" key="1">
    <source>
        <dbReference type="EMBL" id="KAH6940295.1"/>
    </source>
</evidence>
<accession>A0ACB7T055</accession>
<gene>
    <name evidence="1" type="ORF">HPB50_026587</name>
</gene>
<reference evidence="1" key="1">
    <citation type="submission" date="2020-05" db="EMBL/GenBank/DDBJ databases">
        <title>Large-scale comparative analyses of tick genomes elucidate their genetic diversity and vector capacities.</title>
        <authorList>
            <person name="Jia N."/>
            <person name="Wang J."/>
            <person name="Shi W."/>
            <person name="Du L."/>
            <person name="Sun Y."/>
            <person name="Zhan W."/>
            <person name="Jiang J."/>
            <person name="Wang Q."/>
            <person name="Zhang B."/>
            <person name="Ji P."/>
            <person name="Sakyi L.B."/>
            <person name="Cui X."/>
            <person name="Yuan T."/>
            <person name="Jiang B."/>
            <person name="Yang W."/>
            <person name="Lam T.T.-Y."/>
            <person name="Chang Q."/>
            <person name="Ding S."/>
            <person name="Wang X."/>
            <person name="Zhu J."/>
            <person name="Ruan X."/>
            <person name="Zhao L."/>
            <person name="Wei J."/>
            <person name="Que T."/>
            <person name="Du C."/>
            <person name="Cheng J."/>
            <person name="Dai P."/>
            <person name="Han X."/>
            <person name="Huang E."/>
            <person name="Gao Y."/>
            <person name="Liu J."/>
            <person name="Shao H."/>
            <person name="Ye R."/>
            <person name="Li L."/>
            <person name="Wei W."/>
            <person name="Wang X."/>
            <person name="Wang C."/>
            <person name="Yang T."/>
            <person name="Huo Q."/>
            <person name="Li W."/>
            <person name="Guo W."/>
            <person name="Chen H."/>
            <person name="Zhou L."/>
            <person name="Ni X."/>
            <person name="Tian J."/>
            <person name="Zhou Y."/>
            <person name="Sheng Y."/>
            <person name="Liu T."/>
            <person name="Pan Y."/>
            <person name="Xia L."/>
            <person name="Li J."/>
            <person name="Zhao F."/>
            <person name="Cao W."/>
        </authorList>
    </citation>
    <scope>NUCLEOTIDE SEQUENCE</scope>
    <source>
        <strain evidence="1">Hyas-2018</strain>
    </source>
</reference>
<dbReference type="Proteomes" id="UP000821845">
    <property type="component" value="Chromosome 2"/>
</dbReference>
<organism evidence="1 2">
    <name type="scientific">Hyalomma asiaticum</name>
    <name type="common">Tick</name>
    <dbReference type="NCBI Taxonomy" id="266040"/>
    <lineage>
        <taxon>Eukaryota</taxon>
        <taxon>Metazoa</taxon>
        <taxon>Ecdysozoa</taxon>
        <taxon>Arthropoda</taxon>
        <taxon>Chelicerata</taxon>
        <taxon>Arachnida</taxon>
        <taxon>Acari</taxon>
        <taxon>Parasitiformes</taxon>
        <taxon>Ixodida</taxon>
        <taxon>Ixodoidea</taxon>
        <taxon>Ixodidae</taxon>
        <taxon>Hyalomminae</taxon>
        <taxon>Hyalomma</taxon>
    </lineage>
</organism>
<sequence length="96" mass="10035">MTTAQPGCAGGSNRGATLTLFDRGGACAVTNLPAARSRLVRERRALGTEWPTLSSVRAFVPALAASEALLAEVRTFLPLTADALGEGRMTRLPLLP</sequence>
<protein>
    <submittedName>
        <fullName evidence="1">Uncharacterized protein</fullName>
    </submittedName>
</protein>
<dbReference type="EMBL" id="CM023482">
    <property type="protein sequence ID" value="KAH6940295.1"/>
    <property type="molecule type" value="Genomic_DNA"/>
</dbReference>
<name>A0ACB7T055_HYAAI</name>
<proteinExistence type="predicted"/>
<evidence type="ECO:0000313" key="2">
    <source>
        <dbReference type="Proteomes" id="UP000821845"/>
    </source>
</evidence>